<reference evidence="2 3" key="1">
    <citation type="submission" date="2015-11" db="EMBL/GenBank/DDBJ databases">
        <title>Draft Genome Sequence of the Strain BR 10423 (Rhizobium sp.) isolated from nodules of Mimosa pudica.</title>
        <authorList>
            <person name="Barauna A.C."/>
            <person name="Zilli J.E."/>
            <person name="Simoes-Araujo J.L."/>
            <person name="Reis V.M."/>
            <person name="James E.K."/>
            <person name="Reis F.B.Jr."/>
            <person name="Rouws L.F."/>
            <person name="Passos S.R."/>
            <person name="Gois S.R."/>
        </authorList>
    </citation>
    <scope>NUCLEOTIDE SEQUENCE [LARGE SCALE GENOMIC DNA]</scope>
    <source>
        <strain evidence="2 3">BR10423</strain>
    </source>
</reference>
<feature type="region of interest" description="Disordered" evidence="1">
    <location>
        <begin position="38"/>
        <end position="68"/>
    </location>
</feature>
<evidence type="ECO:0000313" key="2">
    <source>
        <dbReference type="EMBL" id="KWV56104.1"/>
    </source>
</evidence>
<dbReference type="EMBL" id="LNCD01000042">
    <property type="protein sequence ID" value="KWV56104.1"/>
    <property type="molecule type" value="Genomic_DNA"/>
</dbReference>
<comment type="caution">
    <text evidence="2">The sequence shown here is derived from an EMBL/GenBank/DDBJ whole genome shotgun (WGS) entry which is preliminary data.</text>
</comment>
<proteinExistence type="predicted"/>
<keyword evidence="3" id="KW-1185">Reference proteome</keyword>
<evidence type="ECO:0000313" key="3">
    <source>
        <dbReference type="Proteomes" id="UP000068164"/>
    </source>
</evidence>
<protein>
    <submittedName>
        <fullName evidence="2">Uncharacterized protein</fullName>
    </submittedName>
</protein>
<dbReference type="AlphaFoldDB" id="A0A120FNY0"/>
<name>A0A120FNY0_9HYPH</name>
<sequence length="68" mass="7236">MGIFDNVISGLTALEASIAAINAKPLLVDAQPIPSRISLRSRVRSNPGKGGKRKRAPSKKPAEARRSD</sequence>
<accession>A0A120FNY0</accession>
<dbReference type="Proteomes" id="UP000068164">
    <property type="component" value="Unassembled WGS sequence"/>
</dbReference>
<organism evidence="2 3">
    <name type="scientific">Rhizobium altiplani</name>
    <dbReference type="NCBI Taxonomy" id="1864509"/>
    <lineage>
        <taxon>Bacteria</taxon>
        <taxon>Pseudomonadati</taxon>
        <taxon>Pseudomonadota</taxon>
        <taxon>Alphaproteobacteria</taxon>
        <taxon>Hyphomicrobiales</taxon>
        <taxon>Rhizobiaceae</taxon>
        <taxon>Rhizobium/Agrobacterium group</taxon>
        <taxon>Rhizobium</taxon>
    </lineage>
</organism>
<evidence type="ECO:0000256" key="1">
    <source>
        <dbReference type="SAM" id="MobiDB-lite"/>
    </source>
</evidence>
<gene>
    <name evidence="2" type="ORF">AS026_34840</name>
</gene>